<dbReference type="EMBL" id="CAJVPJ010007010">
    <property type="protein sequence ID" value="CAG8672848.1"/>
    <property type="molecule type" value="Genomic_DNA"/>
</dbReference>
<feature type="non-terminal residue" evidence="1">
    <location>
        <position position="1"/>
    </location>
</feature>
<protein>
    <submittedName>
        <fullName evidence="1">1856_t:CDS:1</fullName>
    </submittedName>
</protein>
<dbReference type="AlphaFoldDB" id="A0A9N9HDW8"/>
<gene>
    <name evidence="1" type="ORF">POCULU_LOCUS11068</name>
</gene>
<organism evidence="1 2">
    <name type="scientific">Paraglomus occultum</name>
    <dbReference type="NCBI Taxonomy" id="144539"/>
    <lineage>
        <taxon>Eukaryota</taxon>
        <taxon>Fungi</taxon>
        <taxon>Fungi incertae sedis</taxon>
        <taxon>Mucoromycota</taxon>
        <taxon>Glomeromycotina</taxon>
        <taxon>Glomeromycetes</taxon>
        <taxon>Paraglomerales</taxon>
        <taxon>Paraglomeraceae</taxon>
        <taxon>Paraglomus</taxon>
    </lineage>
</organism>
<evidence type="ECO:0000313" key="2">
    <source>
        <dbReference type="Proteomes" id="UP000789572"/>
    </source>
</evidence>
<sequence length="160" mass="18361">QAVLILKTEMDLVTTAHDMHNIEDQQLQRHNNGDAEDGLHARNSGILRIISVLASVELNRNITTYSTLKRKRVDAHIGDIPITLVEEKSDRCDLEVAKRELREKFAWPPHYCICNLPFIIAIAVADDVISFNKLNRSLFLMDELKVDLSLNKQETFQYSF</sequence>
<feature type="non-terminal residue" evidence="1">
    <location>
        <position position="160"/>
    </location>
</feature>
<dbReference type="Proteomes" id="UP000789572">
    <property type="component" value="Unassembled WGS sequence"/>
</dbReference>
<comment type="caution">
    <text evidence="1">The sequence shown here is derived from an EMBL/GenBank/DDBJ whole genome shotgun (WGS) entry which is preliminary data.</text>
</comment>
<proteinExistence type="predicted"/>
<dbReference type="OrthoDB" id="2396217at2759"/>
<name>A0A9N9HDW8_9GLOM</name>
<keyword evidence="2" id="KW-1185">Reference proteome</keyword>
<reference evidence="1" key="1">
    <citation type="submission" date="2021-06" db="EMBL/GenBank/DDBJ databases">
        <authorList>
            <person name="Kallberg Y."/>
            <person name="Tangrot J."/>
            <person name="Rosling A."/>
        </authorList>
    </citation>
    <scope>NUCLEOTIDE SEQUENCE</scope>
    <source>
        <strain evidence="1">IA702</strain>
    </source>
</reference>
<evidence type="ECO:0000313" key="1">
    <source>
        <dbReference type="EMBL" id="CAG8672848.1"/>
    </source>
</evidence>
<accession>A0A9N9HDW8</accession>